<evidence type="ECO:0000256" key="1">
    <source>
        <dbReference type="SAM" id="SignalP"/>
    </source>
</evidence>
<evidence type="ECO:0000313" key="2">
    <source>
        <dbReference type="EMBL" id="MBD7912034.1"/>
    </source>
</evidence>
<organism evidence="2 3">
    <name type="scientific">Clostridium cibarium</name>
    <dbReference type="NCBI Taxonomy" id="2762247"/>
    <lineage>
        <taxon>Bacteria</taxon>
        <taxon>Bacillati</taxon>
        <taxon>Bacillota</taxon>
        <taxon>Clostridia</taxon>
        <taxon>Eubacteriales</taxon>
        <taxon>Clostridiaceae</taxon>
        <taxon>Clostridium</taxon>
    </lineage>
</organism>
<comment type="caution">
    <text evidence="2">The sequence shown here is derived from an EMBL/GenBank/DDBJ whole genome shotgun (WGS) entry which is preliminary data.</text>
</comment>
<protein>
    <recommendedName>
        <fullName evidence="4">Lipoprotein</fullName>
    </recommendedName>
</protein>
<gene>
    <name evidence="2" type="ORF">H9661_11760</name>
</gene>
<dbReference type="Proteomes" id="UP000627781">
    <property type="component" value="Unassembled WGS sequence"/>
</dbReference>
<dbReference type="EMBL" id="JACSRA010000018">
    <property type="protein sequence ID" value="MBD7912034.1"/>
    <property type="molecule type" value="Genomic_DNA"/>
</dbReference>
<dbReference type="PROSITE" id="PS51257">
    <property type="entry name" value="PROKAR_LIPOPROTEIN"/>
    <property type="match status" value="1"/>
</dbReference>
<dbReference type="RefSeq" id="WP_191768923.1">
    <property type="nucleotide sequence ID" value="NZ_JACSRA010000018.1"/>
</dbReference>
<evidence type="ECO:0000313" key="3">
    <source>
        <dbReference type="Proteomes" id="UP000627781"/>
    </source>
</evidence>
<keyword evidence="1" id="KW-0732">Signal</keyword>
<proteinExistence type="predicted"/>
<feature type="signal peptide" evidence="1">
    <location>
        <begin position="1"/>
        <end position="20"/>
    </location>
</feature>
<evidence type="ECO:0008006" key="4">
    <source>
        <dbReference type="Google" id="ProtNLM"/>
    </source>
</evidence>
<keyword evidence="3" id="KW-1185">Reference proteome</keyword>
<sequence>MRKTKIILILFLLIITGCSSQNNNKKEYKYEGKNSNWQVQFTESLNGIKDERALTFTYKGDLSDLKAHKNLKYSYKTNTNHGSGDIDLGDSVNTKTFEHKVSGEGQSTNIIESDSVTVNISLDENSETIDLKIFTF</sequence>
<feature type="chain" id="PRO_5045794991" description="Lipoprotein" evidence="1">
    <location>
        <begin position="21"/>
        <end position="136"/>
    </location>
</feature>
<accession>A0ABR8PV46</accession>
<reference evidence="2 3" key="1">
    <citation type="submission" date="2020-08" db="EMBL/GenBank/DDBJ databases">
        <title>A Genomic Blueprint of the Chicken Gut Microbiome.</title>
        <authorList>
            <person name="Gilroy R."/>
            <person name="Ravi A."/>
            <person name="Getino M."/>
            <person name="Pursley I."/>
            <person name="Horton D.L."/>
            <person name="Alikhan N.-F."/>
            <person name="Baker D."/>
            <person name="Gharbi K."/>
            <person name="Hall N."/>
            <person name="Watson M."/>
            <person name="Adriaenssens E.M."/>
            <person name="Foster-Nyarko E."/>
            <person name="Jarju S."/>
            <person name="Secka A."/>
            <person name="Antonio M."/>
            <person name="Oren A."/>
            <person name="Chaudhuri R."/>
            <person name="La Ragione R.M."/>
            <person name="Hildebrand F."/>
            <person name="Pallen M.J."/>
        </authorList>
    </citation>
    <scope>NUCLEOTIDE SEQUENCE [LARGE SCALE GENOMIC DNA]</scope>
    <source>
        <strain evidence="2 3">Sa3CVN1</strain>
    </source>
</reference>
<name>A0ABR8PV46_9CLOT</name>